<accession>A0A9X4Y9R2</accession>
<evidence type="ECO:0000256" key="13">
    <source>
        <dbReference type="ARBA" id="ARBA00035585"/>
    </source>
</evidence>
<evidence type="ECO:0000256" key="12">
    <source>
        <dbReference type="ARBA" id="ARBA00035120"/>
    </source>
</evidence>
<keyword evidence="2 14" id="KW-0813">Transport</keyword>
<feature type="binding site" evidence="14">
    <location>
        <position position="92"/>
    </location>
    <ligand>
        <name>Na(+)</name>
        <dbReference type="ChEBI" id="CHEBI:29101"/>
        <note>structural</note>
    </ligand>
</feature>
<dbReference type="EMBL" id="WMEX01000002">
    <property type="protein sequence ID" value="MYL25817.1"/>
    <property type="molecule type" value="Genomic_DNA"/>
</dbReference>
<dbReference type="HAMAP" id="MF_00454">
    <property type="entry name" value="FluC"/>
    <property type="match status" value="1"/>
</dbReference>
<dbReference type="InterPro" id="IPR003691">
    <property type="entry name" value="FluC"/>
</dbReference>
<evidence type="ECO:0000256" key="5">
    <source>
        <dbReference type="ARBA" id="ARBA00022692"/>
    </source>
</evidence>
<comment type="catalytic activity">
    <reaction evidence="13">
        <text>fluoride(in) = fluoride(out)</text>
        <dbReference type="Rhea" id="RHEA:76159"/>
        <dbReference type="ChEBI" id="CHEBI:17051"/>
    </reaction>
    <physiologicalReaction direction="left-to-right" evidence="13">
        <dbReference type="Rhea" id="RHEA:76160"/>
    </physiologicalReaction>
</comment>
<proteinExistence type="inferred from homology"/>
<feature type="transmembrane region" description="Helical" evidence="14">
    <location>
        <begin position="81"/>
        <end position="102"/>
    </location>
</feature>
<keyword evidence="11 14" id="KW-0407">Ion channel</keyword>
<evidence type="ECO:0000256" key="7">
    <source>
        <dbReference type="ARBA" id="ARBA00022989"/>
    </source>
</evidence>
<keyword evidence="10 14" id="KW-0472">Membrane</keyword>
<dbReference type="Proteomes" id="UP000460751">
    <property type="component" value="Unassembled WGS sequence"/>
</dbReference>
<feature type="binding site" evidence="14">
    <location>
        <position position="95"/>
    </location>
    <ligand>
        <name>Na(+)</name>
        <dbReference type="ChEBI" id="CHEBI:29101"/>
        <note>structural</note>
    </ligand>
</feature>
<dbReference type="PANTHER" id="PTHR28259">
    <property type="entry name" value="FLUORIDE EXPORT PROTEIN 1-RELATED"/>
    <property type="match status" value="1"/>
</dbReference>
<dbReference type="GO" id="GO:0140114">
    <property type="term" value="P:cellular detoxification of fluoride"/>
    <property type="evidence" value="ECO:0007669"/>
    <property type="project" value="UniProtKB-UniRule"/>
</dbReference>
<evidence type="ECO:0000313" key="15">
    <source>
        <dbReference type="EMBL" id="MYL25817.1"/>
    </source>
</evidence>
<keyword evidence="8 14" id="KW-0915">Sodium</keyword>
<keyword evidence="3 14" id="KW-1003">Cell membrane</keyword>
<evidence type="ECO:0000256" key="14">
    <source>
        <dbReference type="HAMAP-Rule" id="MF_00454"/>
    </source>
</evidence>
<evidence type="ECO:0000256" key="2">
    <source>
        <dbReference type="ARBA" id="ARBA00022448"/>
    </source>
</evidence>
<comment type="caution">
    <text evidence="15">The sequence shown here is derived from an EMBL/GenBank/DDBJ whole genome shotgun (WGS) entry which is preliminary data.</text>
</comment>
<evidence type="ECO:0000256" key="1">
    <source>
        <dbReference type="ARBA" id="ARBA00004651"/>
    </source>
</evidence>
<dbReference type="AlphaFoldDB" id="A0A9X4Y9R2"/>
<dbReference type="PANTHER" id="PTHR28259:SF16">
    <property type="entry name" value="FLUORIDE-SPECIFIC ION CHANNEL FLUC 2"/>
    <property type="match status" value="1"/>
</dbReference>
<feature type="transmembrane region" description="Helical" evidence="14">
    <location>
        <begin position="114"/>
        <end position="137"/>
    </location>
</feature>
<evidence type="ECO:0000256" key="11">
    <source>
        <dbReference type="ARBA" id="ARBA00023303"/>
    </source>
</evidence>
<keyword evidence="9 14" id="KW-0406">Ion transport</keyword>
<dbReference type="GO" id="GO:0062054">
    <property type="term" value="F:fluoride channel activity"/>
    <property type="evidence" value="ECO:0007669"/>
    <property type="project" value="UniProtKB-UniRule"/>
</dbReference>
<evidence type="ECO:0000256" key="3">
    <source>
        <dbReference type="ARBA" id="ARBA00022475"/>
    </source>
</evidence>
<keyword evidence="5 14" id="KW-0812">Transmembrane</keyword>
<dbReference type="Pfam" id="PF02537">
    <property type="entry name" value="CRCB"/>
    <property type="match status" value="1"/>
</dbReference>
<name>A0A9X4Y9R2_9GAMM</name>
<feature type="transmembrane region" description="Helical" evidence="14">
    <location>
        <begin position="50"/>
        <end position="69"/>
    </location>
</feature>
<keyword evidence="4" id="KW-0997">Cell inner membrane</keyword>
<keyword evidence="16" id="KW-1185">Reference proteome</keyword>
<keyword evidence="7 14" id="KW-1133">Transmembrane helix</keyword>
<evidence type="ECO:0000256" key="10">
    <source>
        <dbReference type="ARBA" id="ARBA00023136"/>
    </source>
</evidence>
<evidence type="ECO:0000256" key="9">
    <source>
        <dbReference type="ARBA" id="ARBA00023065"/>
    </source>
</evidence>
<dbReference type="GO" id="GO:0046872">
    <property type="term" value="F:metal ion binding"/>
    <property type="evidence" value="ECO:0007669"/>
    <property type="project" value="UniProtKB-KW"/>
</dbReference>
<dbReference type="GO" id="GO:0005886">
    <property type="term" value="C:plasma membrane"/>
    <property type="evidence" value="ECO:0007669"/>
    <property type="project" value="UniProtKB-SubCell"/>
</dbReference>
<organism evidence="15 16">
    <name type="scientific">Vreelandella halophila</name>
    <dbReference type="NCBI Taxonomy" id="86177"/>
    <lineage>
        <taxon>Bacteria</taxon>
        <taxon>Pseudomonadati</taxon>
        <taxon>Pseudomonadota</taxon>
        <taxon>Gammaproteobacteria</taxon>
        <taxon>Oceanospirillales</taxon>
        <taxon>Halomonadaceae</taxon>
        <taxon>Vreelandella</taxon>
    </lineage>
</organism>
<comment type="similarity">
    <text evidence="12 14">Belongs to the fluoride channel Fluc/FEX (TC 1.A.43) family.</text>
</comment>
<comment type="function">
    <text evidence="14">Fluoride-specific ion channel. Important for reducing fluoride concentration in the cell, thus reducing its toxicity.</text>
</comment>
<sequence>MPGPGGNRRPEPRGGAVITEFVAVAAGSALGGLCRFHLTGWIDRRTHTPLSFGTLAVNTLGAFVLGLLVGTLGGATEEQPVTAALAMTGFCGSFTTVSSWSLQTITLARTHRAATAVFNLAATLVAGLGAVILGLAMTGGWQ</sequence>
<comment type="subcellular location">
    <subcellularLocation>
        <location evidence="1 14">Cell membrane</location>
        <topology evidence="1 14">Multi-pass membrane protein</topology>
    </subcellularLocation>
</comment>
<evidence type="ECO:0000256" key="4">
    <source>
        <dbReference type="ARBA" id="ARBA00022519"/>
    </source>
</evidence>
<reference evidence="15 16" key="1">
    <citation type="submission" date="2019-11" db="EMBL/GenBank/DDBJ databases">
        <title>Genome sequences of 17 halophilic strains isolated from different environments.</title>
        <authorList>
            <person name="Furrow R.E."/>
        </authorList>
    </citation>
    <scope>NUCLEOTIDE SEQUENCE [LARGE SCALE GENOMIC DNA]</scope>
    <source>
        <strain evidence="15 16">22507_15_FS</strain>
    </source>
</reference>
<evidence type="ECO:0000256" key="6">
    <source>
        <dbReference type="ARBA" id="ARBA00022723"/>
    </source>
</evidence>
<comment type="activity regulation">
    <text evidence="14">Na(+) is not transported, but it plays an essential structural role and its presence is essential for fluoride channel function.</text>
</comment>
<gene>
    <name evidence="14" type="primary">fluC</name>
    <name evidence="14" type="synonym">crcB</name>
    <name evidence="15" type="ORF">GLW01_03330</name>
</gene>
<evidence type="ECO:0000256" key="8">
    <source>
        <dbReference type="ARBA" id="ARBA00023053"/>
    </source>
</evidence>
<evidence type="ECO:0000313" key="16">
    <source>
        <dbReference type="Proteomes" id="UP000460751"/>
    </source>
</evidence>
<feature type="transmembrane region" description="Helical" evidence="14">
    <location>
        <begin position="16"/>
        <end position="38"/>
    </location>
</feature>
<keyword evidence="6 14" id="KW-0479">Metal-binding</keyword>
<protein>
    <recommendedName>
        <fullName evidence="14">Fluoride-specific ion channel FluC</fullName>
    </recommendedName>
</protein>